<dbReference type="Proteomes" id="UP000215305">
    <property type="component" value="Unassembled WGS sequence"/>
</dbReference>
<reference evidence="1" key="1">
    <citation type="submission" date="2018-08" db="EMBL/GenBank/DDBJ databases">
        <title>Draft genome sequence of azole-resistant Aspergillus thermomutatus (Neosartorya pseudofischeri) strain HMR AF 39, isolated from a human nasal aspirate.</title>
        <authorList>
            <person name="Parent-Michaud M."/>
            <person name="Dufresne P.J."/>
            <person name="Fournier E."/>
            <person name="Martineau C."/>
            <person name="Moreira S."/>
            <person name="Perkins V."/>
            <person name="De Repentigny L."/>
            <person name="Dufresne S.F."/>
        </authorList>
    </citation>
    <scope>NUCLEOTIDE SEQUENCE [LARGE SCALE GENOMIC DNA]</scope>
    <source>
        <strain evidence="1">HMR AF 39</strain>
    </source>
</reference>
<gene>
    <name evidence="1" type="ORF">CDV56_102748</name>
</gene>
<comment type="caution">
    <text evidence="1">The sequence shown here is derived from an EMBL/GenBank/DDBJ whole genome shotgun (WGS) entry which is preliminary data.</text>
</comment>
<keyword evidence="2" id="KW-1185">Reference proteome</keyword>
<evidence type="ECO:0000313" key="2">
    <source>
        <dbReference type="Proteomes" id="UP000215305"/>
    </source>
</evidence>
<dbReference type="AlphaFoldDB" id="A0A397FYK4"/>
<dbReference type="GeneID" id="38124722"/>
<evidence type="ECO:0000313" key="1">
    <source>
        <dbReference type="EMBL" id="RHZ43841.1"/>
    </source>
</evidence>
<protein>
    <submittedName>
        <fullName evidence="1">Uncharacterized protein</fullName>
    </submittedName>
</protein>
<dbReference type="EMBL" id="NKHU02000375">
    <property type="protein sequence ID" value="RHZ43841.1"/>
    <property type="molecule type" value="Genomic_DNA"/>
</dbReference>
<dbReference type="OrthoDB" id="10519296at2759"/>
<accession>A0A397FYK4</accession>
<sequence>MVRVVPIDSGVKSIEWTSTDVAVIREQSKEKLTYIDANETKHELESEMWTLPTELGEDGNLHMSMQMHTNMVGIMFLFQGKQSYDPRCRNEIMTAYIINEIPRMYVTEQIAMRSNTDMCIKVGLPVLASIIDYANIDTSEIMTTDMYIWADAVWRPGGCSPMITCMVTNASTSTSLSTEAITVMEGNMMASLVRLQFEIENVNADMRRLRGVIMSAHMEFPTRGYSCPHPISRT</sequence>
<proteinExistence type="predicted"/>
<dbReference type="VEuPathDB" id="FungiDB:CDV56_102748"/>
<dbReference type="RefSeq" id="XP_026610021.1">
    <property type="nucleotide sequence ID" value="XM_026756367.1"/>
</dbReference>
<name>A0A397FYK4_ASPTH</name>
<organism evidence="1 2">
    <name type="scientific">Aspergillus thermomutatus</name>
    <name type="common">Neosartorya pseudofischeri</name>
    <dbReference type="NCBI Taxonomy" id="41047"/>
    <lineage>
        <taxon>Eukaryota</taxon>
        <taxon>Fungi</taxon>
        <taxon>Dikarya</taxon>
        <taxon>Ascomycota</taxon>
        <taxon>Pezizomycotina</taxon>
        <taxon>Eurotiomycetes</taxon>
        <taxon>Eurotiomycetidae</taxon>
        <taxon>Eurotiales</taxon>
        <taxon>Aspergillaceae</taxon>
        <taxon>Aspergillus</taxon>
        <taxon>Aspergillus subgen. Fumigati</taxon>
    </lineage>
</organism>